<dbReference type="PANTHER" id="PTHR35446:SF2">
    <property type="entry name" value="CARBOXYMUCONOLACTONE DECARBOXYLASE-LIKE DOMAIN-CONTAINING PROTEIN"/>
    <property type="match status" value="1"/>
</dbReference>
<dbReference type="GO" id="GO:0051920">
    <property type="term" value="F:peroxiredoxin activity"/>
    <property type="evidence" value="ECO:0007669"/>
    <property type="project" value="InterPro"/>
</dbReference>
<protein>
    <submittedName>
        <fullName evidence="2">Alkyl hydroperoxide reductase AhpD</fullName>
    </submittedName>
</protein>
<dbReference type="SUPFAM" id="SSF69118">
    <property type="entry name" value="AhpD-like"/>
    <property type="match status" value="2"/>
</dbReference>
<accession>A0AAV5G5A0</accession>
<dbReference type="NCBIfam" id="TIGR00778">
    <property type="entry name" value="ahpD_dom"/>
    <property type="match status" value="1"/>
</dbReference>
<dbReference type="NCBIfam" id="TIGR04030">
    <property type="entry name" value="perox_Avi_7169"/>
    <property type="match status" value="1"/>
</dbReference>
<dbReference type="InterPro" id="IPR004675">
    <property type="entry name" value="AhpD_core"/>
</dbReference>
<dbReference type="InterPro" id="IPR023923">
    <property type="entry name" value="AhpD_Avi7169"/>
</dbReference>
<dbReference type="EMBL" id="BQKK01000001">
    <property type="protein sequence ID" value="GJN42431.1"/>
    <property type="molecule type" value="Genomic_DNA"/>
</dbReference>
<name>A0AAV5G5A0_CORAM</name>
<gene>
    <name evidence="2" type="ORF">CAT723_09100</name>
</gene>
<sequence length="419" mass="44485">MTDIINQLAGIDDAEIIALRERRPDAVANAQISFEALLEPQDPGTFSYAERYAVAAFVAGVAQSGRAATFYLDLLADEAEDDLVAALQQAITAGTTTGPFHGGEFTVFDPQSALGQRLAAGLDFAHLLTFHPKDASPASIGHLDAAGWSADDIVSLSQLIAFLAFQQRVAHGIQVLAGTGAQATASASAGSASTGSVASQSTGSAIATTVADPGWAPTDNTLLPDVVKPTKFVNHALGWEPWVPSMAKEDLTDVHIDALIKPERKDMPYFRLLARDPAALKARTLTDLDIFYNTEGGLGRAERELAATVASRFNGCEYCASVHQARAKEEGGDADAIHRLLDEGIDADLGTQDWSAIRDAAVALTATPSAFTEKHVAALREVGLDDLSIIDVINSSAFFNWANRLMLTLGEPNVPERFR</sequence>
<dbReference type="NCBIfam" id="TIGR04029">
    <property type="entry name" value="CMD_Avi_7170"/>
    <property type="match status" value="1"/>
</dbReference>
<evidence type="ECO:0000313" key="3">
    <source>
        <dbReference type="Proteomes" id="UP001054925"/>
    </source>
</evidence>
<dbReference type="AlphaFoldDB" id="A0AAV5G5A0"/>
<evidence type="ECO:0000259" key="1">
    <source>
        <dbReference type="Pfam" id="PF02627"/>
    </source>
</evidence>
<dbReference type="InterPro" id="IPR029032">
    <property type="entry name" value="AhpD-like"/>
</dbReference>
<dbReference type="InterPro" id="IPR003779">
    <property type="entry name" value="CMD-like"/>
</dbReference>
<dbReference type="Proteomes" id="UP001054925">
    <property type="component" value="Unassembled WGS sequence"/>
</dbReference>
<organism evidence="2 3">
    <name type="scientific">Corynebacterium ammoniagenes</name>
    <name type="common">Brevibacterium ammoniagenes</name>
    <dbReference type="NCBI Taxonomy" id="1697"/>
    <lineage>
        <taxon>Bacteria</taxon>
        <taxon>Bacillati</taxon>
        <taxon>Actinomycetota</taxon>
        <taxon>Actinomycetes</taxon>
        <taxon>Mycobacteriales</taxon>
        <taxon>Corynebacteriaceae</taxon>
        <taxon>Corynebacterium</taxon>
    </lineage>
</organism>
<feature type="domain" description="Carboxymuconolactone decarboxylase-like" evidence="1">
    <location>
        <begin position="277"/>
        <end position="351"/>
    </location>
</feature>
<comment type="caution">
    <text evidence="2">The sequence shown here is derived from an EMBL/GenBank/DDBJ whole genome shotgun (WGS) entry which is preliminary data.</text>
</comment>
<evidence type="ECO:0000313" key="2">
    <source>
        <dbReference type="EMBL" id="GJN42431.1"/>
    </source>
</evidence>
<dbReference type="InterPro" id="IPR023982">
    <property type="entry name" value="CHP04029_CMD-like"/>
</dbReference>
<dbReference type="RefSeq" id="WP_003845757.1">
    <property type="nucleotide sequence ID" value="NZ_BQKK01000001.1"/>
</dbReference>
<reference evidence="2" key="1">
    <citation type="submission" date="2021-12" db="EMBL/GenBank/DDBJ databases">
        <title>Draft genome sequence of Corynebacterium ammoniagenes strain T-723.</title>
        <authorList>
            <person name="Matsuzawa M."/>
            <person name="Hiratani M."/>
            <person name="Abe I."/>
            <person name="Tsuji Y."/>
            <person name="Nakamura J."/>
        </authorList>
    </citation>
    <scope>NUCLEOTIDE SEQUENCE</scope>
    <source>
        <strain evidence="2">T-723</strain>
    </source>
</reference>
<proteinExistence type="predicted"/>
<dbReference type="PANTHER" id="PTHR35446">
    <property type="entry name" value="SI:CH211-175M2.5"/>
    <property type="match status" value="1"/>
</dbReference>
<dbReference type="Pfam" id="PF02627">
    <property type="entry name" value="CMD"/>
    <property type="match status" value="1"/>
</dbReference>
<dbReference type="Gene3D" id="1.20.1290.10">
    <property type="entry name" value="AhpD-like"/>
    <property type="match status" value="2"/>
</dbReference>
<dbReference type="NCBIfam" id="TIGR01926">
    <property type="entry name" value="peroxid_rel"/>
    <property type="match status" value="1"/>
</dbReference>
<dbReference type="InterPro" id="IPR010195">
    <property type="entry name" value="Uncharacterised_peroxidase-rel"/>
</dbReference>